<keyword evidence="1" id="KW-0175">Coiled coil</keyword>
<keyword evidence="4" id="KW-1185">Reference proteome</keyword>
<comment type="caution">
    <text evidence="3">The sequence shown here is derived from an EMBL/GenBank/DDBJ whole genome shotgun (WGS) entry which is preliminary data.</text>
</comment>
<gene>
    <name evidence="3" type="ORF">POM88_017973</name>
</gene>
<dbReference type="PANTHER" id="PTHR36402">
    <property type="entry name" value="EXPRESSED PROTEIN"/>
    <property type="match status" value="1"/>
</dbReference>
<reference evidence="3" key="1">
    <citation type="submission" date="2023-02" db="EMBL/GenBank/DDBJ databases">
        <title>Genome of toxic invasive species Heracleum sosnowskyi carries increased number of genes despite the absence of recent whole-genome duplications.</title>
        <authorList>
            <person name="Schelkunov M."/>
            <person name="Shtratnikova V."/>
            <person name="Makarenko M."/>
            <person name="Klepikova A."/>
            <person name="Omelchenko D."/>
            <person name="Novikova G."/>
            <person name="Obukhova E."/>
            <person name="Bogdanov V."/>
            <person name="Penin A."/>
            <person name="Logacheva M."/>
        </authorList>
    </citation>
    <scope>NUCLEOTIDE SEQUENCE</scope>
    <source>
        <strain evidence="3">Hsosn_3</strain>
        <tissue evidence="3">Leaf</tissue>
    </source>
</reference>
<evidence type="ECO:0000256" key="2">
    <source>
        <dbReference type="SAM" id="MobiDB-lite"/>
    </source>
</evidence>
<dbReference type="Proteomes" id="UP001237642">
    <property type="component" value="Unassembled WGS sequence"/>
</dbReference>
<dbReference type="AlphaFoldDB" id="A0AAD8IQ65"/>
<evidence type="ECO:0000256" key="1">
    <source>
        <dbReference type="SAM" id="Coils"/>
    </source>
</evidence>
<evidence type="ECO:0000313" key="4">
    <source>
        <dbReference type="Proteomes" id="UP001237642"/>
    </source>
</evidence>
<dbReference type="EMBL" id="JAUIZM010000004">
    <property type="protein sequence ID" value="KAK1389795.1"/>
    <property type="molecule type" value="Genomic_DNA"/>
</dbReference>
<evidence type="ECO:0000313" key="3">
    <source>
        <dbReference type="EMBL" id="KAK1389795.1"/>
    </source>
</evidence>
<proteinExistence type="predicted"/>
<reference evidence="3" key="2">
    <citation type="submission" date="2023-05" db="EMBL/GenBank/DDBJ databases">
        <authorList>
            <person name="Schelkunov M.I."/>
        </authorList>
    </citation>
    <scope>NUCLEOTIDE SEQUENCE</scope>
    <source>
        <strain evidence="3">Hsosn_3</strain>
        <tissue evidence="3">Leaf</tissue>
    </source>
</reference>
<feature type="coiled-coil region" evidence="1">
    <location>
        <begin position="103"/>
        <end position="130"/>
    </location>
</feature>
<feature type="region of interest" description="Disordered" evidence="2">
    <location>
        <begin position="30"/>
        <end position="58"/>
    </location>
</feature>
<sequence>MASLFLRSTSKPQTLKPLFTTRSYAVVSSSSPQTHHTHHQNTHSYTSPNEFLNSWDPPKNPKEANWKLAMLRRQYAKQVKEVRKEYIQDMELQRIDKLRKDEAKKEALRVANEERKAAKLEAKKVKAAQRMVADEDFRKMLIKERTEKLEYWKKRESLVQEKKEKKKEDLRRQSSMWIDENKLEARTLEALVDGSNHF</sequence>
<name>A0AAD8IQ65_9APIA</name>
<protein>
    <submittedName>
        <fullName evidence="3">Gelsolin-related protein of 125 kDa-like</fullName>
    </submittedName>
</protein>
<accession>A0AAD8IQ65</accession>
<dbReference type="PANTHER" id="PTHR36402:SF1">
    <property type="entry name" value="EXPRESSED PROTEIN"/>
    <property type="match status" value="1"/>
</dbReference>
<organism evidence="3 4">
    <name type="scientific">Heracleum sosnowskyi</name>
    <dbReference type="NCBI Taxonomy" id="360622"/>
    <lineage>
        <taxon>Eukaryota</taxon>
        <taxon>Viridiplantae</taxon>
        <taxon>Streptophyta</taxon>
        <taxon>Embryophyta</taxon>
        <taxon>Tracheophyta</taxon>
        <taxon>Spermatophyta</taxon>
        <taxon>Magnoliopsida</taxon>
        <taxon>eudicotyledons</taxon>
        <taxon>Gunneridae</taxon>
        <taxon>Pentapetalae</taxon>
        <taxon>asterids</taxon>
        <taxon>campanulids</taxon>
        <taxon>Apiales</taxon>
        <taxon>Apiaceae</taxon>
        <taxon>Apioideae</taxon>
        <taxon>apioid superclade</taxon>
        <taxon>Tordylieae</taxon>
        <taxon>Tordyliinae</taxon>
        <taxon>Heracleum</taxon>
    </lineage>
</organism>